<proteinExistence type="predicted"/>
<dbReference type="GO" id="GO:0006506">
    <property type="term" value="P:GPI anchor biosynthetic process"/>
    <property type="evidence" value="ECO:0007669"/>
    <property type="project" value="UniProtKB-UniPathway"/>
</dbReference>
<keyword evidence="3" id="KW-0337">GPI-anchor biosynthesis</keyword>
<evidence type="ECO:0000256" key="3">
    <source>
        <dbReference type="ARBA" id="ARBA00022502"/>
    </source>
</evidence>
<feature type="transmembrane region" description="Helical" evidence="10">
    <location>
        <begin position="190"/>
        <end position="217"/>
    </location>
</feature>
<comment type="pathway">
    <text evidence="2">Glycolipid biosynthesis; glycosylphosphatidylinositol-anchor biosynthesis.</text>
</comment>
<feature type="transmembrane region" description="Helical" evidence="10">
    <location>
        <begin position="67"/>
        <end position="88"/>
    </location>
</feature>
<feature type="transmembrane region" description="Helical" evidence="10">
    <location>
        <begin position="150"/>
        <end position="169"/>
    </location>
</feature>
<organism evidence="11 12">
    <name type="scientific">Ktedonospora formicarum</name>
    <dbReference type="NCBI Taxonomy" id="2778364"/>
    <lineage>
        <taxon>Bacteria</taxon>
        <taxon>Bacillati</taxon>
        <taxon>Chloroflexota</taxon>
        <taxon>Ktedonobacteria</taxon>
        <taxon>Ktedonobacterales</taxon>
        <taxon>Ktedonobacteraceae</taxon>
        <taxon>Ktedonospora</taxon>
    </lineage>
</organism>
<feature type="transmembrane region" description="Helical" evidence="10">
    <location>
        <begin position="223"/>
        <end position="248"/>
    </location>
</feature>
<evidence type="ECO:0000256" key="7">
    <source>
        <dbReference type="ARBA" id="ARBA00022824"/>
    </source>
</evidence>
<feature type="transmembrane region" description="Helical" evidence="10">
    <location>
        <begin position="328"/>
        <end position="349"/>
    </location>
</feature>
<dbReference type="GO" id="GO:0000009">
    <property type="term" value="F:alpha-1,6-mannosyltransferase activity"/>
    <property type="evidence" value="ECO:0007669"/>
    <property type="project" value="InterPro"/>
</dbReference>
<evidence type="ECO:0008006" key="13">
    <source>
        <dbReference type="Google" id="ProtNLM"/>
    </source>
</evidence>
<evidence type="ECO:0000256" key="1">
    <source>
        <dbReference type="ARBA" id="ARBA00004477"/>
    </source>
</evidence>
<feature type="transmembrane region" description="Helical" evidence="10">
    <location>
        <begin position="268"/>
        <end position="286"/>
    </location>
</feature>
<dbReference type="RefSeq" id="WP_220196425.1">
    <property type="nucleotide sequence ID" value="NZ_BNJF01000002.1"/>
</dbReference>
<evidence type="ECO:0000313" key="12">
    <source>
        <dbReference type="Proteomes" id="UP000612362"/>
    </source>
</evidence>
<evidence type="ECO:0000313" key="11">
    <source>
        <dbReference type="EMBL" id="GHO47116.1"/>
    </source>
</evidence>
<keyword evidence="8 10" id="KW-1133">Transmembrane helix</keyword>
<dbReference type="UniPathway" id="UPA00196"/>
<gene>
    <name evidence="11" type="ORF">KSX_52790</name>
</gene>
<name>A0A8J3I3Z5_9CHLR</name>
<keyword evidence="12" id="KW-1185">Reference proteome</keyword>
<accession>A0A8J3I3Z5</accession>
<dbReference type="GO" id="GO:0016020">
    <property type="term" value="C:membrane"/>
    <property type="evidence" value="ECO:0007669"/>
    <property type="project" value="GOC"/>
</dbReference>
<comment type="subcellular location">
    <subcellularLocation>
        <location evidence="1">Endoplasmic reticulum membrane</location>
        <topology evidence="1">Multi-pass membrane protein</topology>
    </subcellularLocation>
</comment>
<dbReference type="EMBL" id="BNJF01000002">
    <property type="protein sequence ID" value="GHO47116.1"/>
    <property type="molecule type" value="Genomic_DNA"/>
</dbReference>
<dbReference type="PANTHER" id="PTHR12468">
    <property type="entry name" value="GPI MANNOSYLTRANSFERASE 2"/>
    <property type="match status" value="1"/>
</dbReference>
<protein>
    <recommendedName>
        <fullName evidence="13">Glycosyltransferase RgtA/B/C/D-like domain-containing protein</fullName>
    </recommendedName>
</protein>
<comment type="caution">
    <text evidence="11">The sequence shown here is derived from an EMBL/GenBank/DDBJ whole genome shotgun (WGS) entry which is preliminary data.</text>
</comment>
<evidence type="ECO:0000256" key="9">
    <source>
        <dbReference type="ARBA" id="ARBA00023136"/>
    </source>
</evidence>
<evidence type="ECO:0000256" key="6">
    <source>
        <dbReference type="ARBA" id="ARBA00022692"/>
    </source>
</evidence>
<dbReference type="PANTHER" id="PTHR12468:SF2">
    <property type="entry name" value="GPI MANNOSYLTRANSFERASE 2"/>
    <property type="match status" value="1"/>
</dbReference>
<feature type="transmembrane region" description="Helical" evidence="10">
    <location>
        <begin position="415"/>
        <end position="434"/>
    </location>
</feature>
<keyword evidence="6 10" id="KW-0812">Transmembrane</keyword>
<keyword evidence="4" id="KW-0328">Glycosyltransferase</keyword>
<evidence type="ECO:0000256" key="10">
    <source>
        <dbReference type="SAM" id="Phobius"/>
    </source>
</evidence>
<evidence type="ECO:0000256" key="4">
    <source>
        <dbReference type="ARBA" id="ARBA00022676"/>
    </source>
</evidence>
<keyword evidence="5" id="KW-0808">Transferase</keyword>
<dbReference type="InterPro" id="IPR007315">
    <property type="entry name" value="PIG-V/Gpi18"/>
</dbReference>
<dbReference type="GO" id="GO:0004376">
    <property type="term" value="F:GPI mannosyltransferase activity"/>
    <property type="evidence" value="ECO:0007669"/>
    <property type="project" value="InterPro"/>
</dbReference>
<reference evidence="11" key="1">
    <citation type="submission" date="2020-10" db="EMBL/GenBank/DDBJ databases">
        <title>Taxonomic study of unclassified bacteria belonging to the class Ktedonobacteria.</title>
        <authorList>
            <person name="Yabe S."/>
            <person name="Wang C.M."/>
            <person name="Zheng Y."/>
            <person name="Sakai Y."/>
            <person name="Cavaletti L."/>
            <person name="Monciardini P."/>
            <person name="Donadio S."/>
        </authorList>
    </citation>
    <scope>NUCLEOTIDE SEQUENCE</scope>
    <source>
        <strain evidence="11">SOSP1-1</strain>
    </source>
</reference>
<sequence>MDILPPSPISPQSSEHLAPTFSQVAGEAADTIVQPNKVLLVTELPTTPLVAISKDHFPSWKQAFKQALFLFGVTHLIYLFLTYLAALFEVKNFSKTALPLTTLLHRWDRWDTEHFTSIATQGYTAPWKTAFFPLYPFLESVVSFIIHDPFVAGLILANLASFGILMILYKLVAEDFGHEHASRTSLYLSLYPAAFFLAAAYNESLFLLCVLACFYALRHQQWWFAGICGLLASLTRSAGILLVVPFCYEYLRSCNFQWKKIRWQSLNVLLIPCGLGMFALYCGWQFHDPLAFSHAQSVWGRQFRLPPLGFISSLRLIVTNPMLTFTSIHNVIDLSAGLVIGVLVVLSFIGPWRFRQRTLAYALYGAVAFLFVIIFPSTIGAPLQSQMRLVMEVFPAFMVLAMMGKDQKVHTAYMLLSNGLMIFFLLQFLTGYWMV</sequence>
<dbReference type="GO" id="GO:0031501">
    <property type="term" value="C:mannosyltransferase complex"/>
    <property type="evidence" value="ECO:0007669"/>
    <property type="project" value="TreeGrafter"/>
</dbReference>
<evidence type="ECO:0000256" key="5">
    <source>
        <dbReference type="ARBA" id="ARBA00022679"/>
    </source>
</evidence>
<evidence type="ECO:0000256" key="2">
    <source>
        <dbReference type="ARBA" id="ARBA00004687"/>
    </source>
</evidence>
<dbReference type="AlphaFoldDB" id="A0A8J3I3Z5"/>
<feature type="transmembrane region" description="Helical" evidence="10">
    <location>
        <begin position="361"/>
        <end position="379"/>
    </location>
</feature>
<keyword evidence="7" id="KW-0256">Endoplasmic reticulum</keyword>
<keyword evidence="9 10" id="KW-0472">Membrane</keyword>
<dbReference type="Pfam" id="PF04188">
    <property type="entry name" value="Mannosyl_trans2"/>
    <property type="match status" value="1"/>
</dbReference>
<evidence type="ECO:0000256" key="8">
    <source>
        <dbReference type="ARBA" id="ARBA00022989"/>
    </source>
</evidence>
<dbReference type="Proteomes" id="UP000612362">
    <property type="component" value="Unassembled WGS sequence"/>
</dbReference>